<evidence type="ECO:0000313" key="2">
    <source>
        <dbReference type="Proteomes" id="UP000006365"/>
    </source>
</evidence>
<keyword evidence="2" id="KW-1185">Reference proteome</keyword>
<accession>A0A7U4DQK2</accession>
<dbReference type="EMBL" id="CP002364">
    <property type="protein sequence ID" value="ADW19179.1"/>
    <property type="molecule type" value="Genomic_DNA"/>
</dbReference>
<dbReference type="KEGG" id="dpr:Despr_3046"/>
<evidence type="ECO:0000313" key="1">
    <source>
        <dbReference type="EMBL" id="ADW19179.1"/>
    </source>
</evidence>
<dbReference type="Proteomes" id="UP000006365">
    <property type="component" value="Chromosome"/>
</dbReference>
<gene>
    <name evidence="1" type="ordered locus">Despr_3046</name>
</gene>
<dbReference type="InterPro" id="IPR013783">
    <property type="entry name" value="Ig-like_fold"/>
</dbReference>
<protein>
    <recommendedName>
        <fullName evidence="3">Pili assembly chaperone N-terminal domain-containing protein</fullName>
    </recommendedName>
</protein>
<organism evidence="1 2">
    <name type="scientific">Desulfobulbus propionicus (strain ATCC 33891 / DSM 2032 / VKM B-1956 / 1pr3)</name>
    <dbReference type="NCBI Taxonomy" id="577650"/>
    <lineage>
        <taxon>Bacteria</taxon>
        <taxon>Pseudomonadati</taxon>
        <taxon>Thermodesulfobacteriota</taxon>
        <taxon>Desulfobulbia</taxon>
        <taxon>Desulfobulbales</taxon>
        <taxon>Desulfobulbaceae</taxon>
        <taxon>Desulfobulbus</taxon>
    </lineage>
</organism>
<name>A0A7U4DQK2_DESPD</name>
<proteinExistence type="predicted"/>
<reference evidence="1 2" key="1">
    <citation type="journal article" date="2011" name="Stand. Genomic Sci.">
        <title>Complete genome sequence of Desulfobulbus propionicus type strain (1pr3).</title>
        <authorList>
            <person name="Pagani I."/>
            <person name="Lapidus A."/>
            <person name="Nolan M."/>
            <person name="Lucas S."/>
            <person name="Hammon N."/>
            <person name="Deshpande S."/>
            <person name="Cheng J.F."/>
            <person name="Chertkov O."/>
            <person name="Davenport K."/>
            <person name="Tapia R."/>
            <person name="Han C."/>
            <person name="Goodwin L."/>
            <person name="Pitluck S."/>
            <person name="Liolios K."/>
            <person name="Mavromatis K."/>
            <person name="Ivanova N."/>
            <person name="Mikhailova N."/>
            <person name="Pati A."/>
            <person name="Chen A."/>
            <person name="Palaniappan K."/>
            <person name="Land M."/>
            <person name="Hauser L."/>
            <person name="Chang Y.J."/>
            <person name="Jeffries C.D."/>
            <person name="Detter J.C."/>
            <person name="Brambilla E."/>
            <person name="Kannan K.P."/>
            <person name="Djao O.D."/>
            <person name="Rohde M."/>
            <person name="Pukall R."/>
            <person name="Spring S."/>
            <person name="Goker M."/>
            <person name="Sikorski J."/>
            <person name="Woyke T."/>
            <person name="Bristow J."/>
            <person name="Eisen J.A."/>
            <person name="Markowitz V."/>
            <person name="Hugenholtz P."/>
            <person name="Kyrpides N.C."/>
            <person name="Klenk H.P."/>
        </authorList>
    </citation>
    <scope>NUCLEOTIDE SEQUENCE [LARGE SCALE GENOMIC DNA]</scope>
    <source>
        <strain evidence="2">ATCC 33891 / DSM 2032 / 1pr3</strain>
    </source>
</reference>
<sequence>MPNIVAPVGKQKWLPLVVSLIVIGLVLVGARSALAAAKTLMLNPVRVIFTDRQRTVEVHVMNPTEESITYAISTVTMRKDGKGQLQEVTAESEKERSIRSMVRFSPRRATIEPGKRQVVKLMVNKPGDLAPGEYQTRLRFSPQPTAAPTTNSGAPAARKGSQFNVEILVDSTIPIIIQHGGIAAEVAPLALAIKQSADSPAGVAAEVKLSRSGNASAFGNVFLHYVPANDPKTSRTIGQAQGVAIYLPEVEKKMLIPLTDISRQELSSGSIRVSFLPGTGSANQRENLGQKAVKDFPLR</sequence>
<evidence type="ECO:0008006" key="3">
    <source>
        <dbReference type="Google" id="ProtNLM"/>
    </source>
</evidence>
<dbReference type="AlphaFoldDB" id="A0A7U4DQK2"/>
<dbReference type="InterPro" id="IPR008962">
    <property type="entry name" value="PapD-like_sf"/>
</dbReference>
<dbReference type="RefSeq" id="WP_015725704.1">
    <property type="nucleotide sequence ID" value="NC_014972.1"/>
</dbReference>
<dbReference type="Gene3D" id="2.60.40.10">
    <property type="entry name" value="Immunoglobulins"/>
    <property type="match status" value="1"/>
</dbReference>
<dbReference type="SUPFAM" id="SSF49354">
    <property type="entry name" value="PapD-like"/>
    <property type="match status" value="1"/>
</dbReference>